<evidence type="ECO:0000313" key="2">
    <source>
        <dbReference type="EMBL" id="SVD02960.1"/>
    </source>
</evidence>
<name>A0A382RZM1_9ZZZZ</name>
<proteinExistence type="predicted"/>
<dbReference type="AlphaFoldDB" id="A0A382RZM1"/>
<dbReference type="EMBL" id="UINC01125259">
    <property type="protein sequence ID" value="SVD02960.1"/>
    <property type="molecule type" value="Genomic_DNA"/>
</dbReference>
<keyword evidence="1" id="KW-1133">Transmembrane helix</keyword>
<feature type="non-terminal residue" evidence="2">
    <location>
        <position position="1"/>
    </location>
</feature>
<feature type="transmembrane region" description="Helical" evidence="1">
    <location>
        <begin position="6"/>
        <end position="25"/>
    </location>
</feature>
<reference evidence="2" key="1">
    <citation type="submission" date="2018-05" db="EMBL/GenBank/DDBJ databases">
        <authorList>
            <person name="Lanie J.A."/>
            <person name="Ng W.-L."/>
            <person name="Kazmierczak K.M."/>
            <person name="Andrzejewski T.M."/>
            <person name="Davidsen T.M."/>
            <person name="Wayne K.J."/>
            <person name="Tettelin H."/>
            <person name="Glass J.I."/>
            <person name="Rusch D."/>
            <person name="Podicherti R."/>
            <person name="Tsui H.-C.T."/>
            <person name="Winkler M.E."/>
        </authorList>
    </citation>
    <scope>NUCLEOTIDE SEQUENCE</scope>
</reference>
<keyword evidence="1" id="KW-0472">Membrane</keyword>
<accession>A0A382RZM1</accession>
<keyword evidence="1" id="KW-0812">Transmembrane</keyword>
<sequence>VIEMRIWITLFNMVTGVLLTSVVLAHHGWGGYKDWLEMEVTITALRLGNPHDRLIAADAHGNEWNLLLAPPARNRRFGFTETSVSVGDVVDLYGQKHPKRLELKVHCIYKDSDVLYAYRYDNGRTSLKWTRSEKKSC</sequence>
<evidence type="ECO:0000256" key="1">
    <source>
        <dbReference type="SAM" id="Phobius"/>
    </source>
</evidence>
<organism evidence="2">
    <name type="scientific">marine metagenome</name>
    <dbReference type="NCBI Taxonomy" id="408172"/>
    <lineage>
        <taxon>unclassified sequences</taxon>
        <taxon>metagenomes</taxon>
        <taxon>ecological metagenomes</taxon>
    </lineage>
</organism>
<protein>
    <submittedName>
        <fullName evidence="2">Uncharacterized protein</fullName>
    </submittedName>
</protein>
<gene>
    <name evidence="2" type="ORF">METZ01_LOCUS355814</name>
</gene>